<evidence type="ECO:0000313" key="5">
    <source>
        <dbReference type="EMBL" id="KII75338.1"/>
    </source>
</evidence>
<dbReference type="InterPro" id="IPR010982">
    <property type="entry name" value="Lambda_DNA-bd_dom_sf"/>
</dbReference>
<dbReference type="Proteomes" id="UP000031672">
    <property type="component" value="Unassembled WGS sequence"/>
</dbReference>
<dbReference type="InterPro" id="IPR000843">
    <property type="entry name" value="HTH_LacI"/>
</dbReference>
<keyword evidence="2" id="KW-0238">DNA-binding</keyword>
<dbReference type="PROSITE" id="PS50932">
    <property type="entry name" value="HTH_LACI_2"/>
    <property type="match status" value="1"/>
</dbReference>
<proteinExistence type="predicted"/>
<dbReference type="PANTHER" id="PTHR30146">
    <property type="entry name" value="LACI-RELATED TRANSCRIPTIONAL REPRESSOR"/>
    <property type="match status" value="1"/>
</dbReference>
<dbReference type="Pfam" id="PF13377">
    <property type="entry name" value="Peripla_BP_3"/>
    <property type="match status" value="1"/>
</dbReference>
<dbReference type="OrthoDB" id="9798934at2"/>
<name>A0A0C2NRH7_9VIBR</name>
<dbReference type="Gene3D" id="1.10.260.40">
    <property type="entry name" value="lambda repressor-like DNA-binding domains"/>
    <property type="match status" value="1"/>
</dbReference>
<dbReference type="PANTHER" id="PTHR30146:SF98">
    <property type="entry name" value="HTH-TYPE TRANSCRIPTIONAL REGULATOR GALR"/>
    <property type="match status" value="1"/>
</dbReference>
<dbReference type="Gene3D" id="3.40.50.2300">
    <property type="match status" value="2"/>
</dbReference>
<dbReference type="GO" id="GO:0003700">
    <property type="term" value="F:DNA-binding transcription factor activity"/>
    <property type="evidence" value="ECO:0007669"/>
    <property type="project" value="TreeGrafter"/>
</dbReference>
<organism evidence="5 6">
    <name type="scientific">Vibrio renipiscarius</name>
    <dbReference type="NCBI Taxonomy" id="1461322"/>
    <lineage>
        <taxon>Bacteria</taxon>
        <taxon>Pseudomonadati</taxon>
        <taxon>Pseudomonadota</taxon>
        <taxon>Gammaproteobacteria</taxon>
        <taxon>Vibrionales</taxon>
        <taxon>Vibrionaceae</taxon>
        <taxon>Vibrio</taxon>
    </lineage>
</organism>
<evidence type="ECO:0000313" key="6">
    <source>
        <dbReference type="Proteomes" id="UP000031672"/>
    </source>
</evidence>
<reference evidence="5 6" key="1">
    <citation type="submission" date="2014-11" db="EMBL/GenBank/DDBJ databases">
        <title>Draft Genome Sequence of Vibrio piscirenalis strains CECT 8603T and CECT 8604, two marine Gammaproteobacterium isolated from cultured gilthead sea bream (Sparus aurata).</title>
        <authorList>
            <person name="Arahal D.R."/>
            <person name="Rodrigo-Torres L."/>
            <person name="Lucena T."/>
            <person name="Pujalte M.J."/>
        </authorList>
    </citation>
    <scope>NUCLEOTIDE SEQUENCE [LARGE SCALE GENOMIC DNA]</scope>
    <source>
        <strain evidence="5 6">DCR 1-4-2</strain>
    </source>
</reference>
<accession>A0A0C2NRH7</accession>
<dbReference type="AlphaFoldDB" id="A0A0C2NRH7"/>
<dbReference type="CDD" id="cd06270">
    <property type="entry name" value="PBP1_GalS-like"/>
    <property type="match status" value="1"/>
</dbReference>
<dbReference type="STRING" id="1461322.OJ16_18795"/>
<dbReference type="RefSeq" id="WP_040992930.1">
    <property type="nucleotide sequence ID" value="NZ_JTKH01000025.1"/>
</dbReference>
<dbReference type="PRINTS" id="PR00036">
    <property type="entry name" value="HTHLACI"/>
</dbReference>
<keyword evidence="1" id="KW-0805">Transcription regulation</keyword>
<dbReference type="EMBL" id="JTKH01000025">
    <property type="protein sequence ID" value="KII75338.1"/>
    <property type="molecule type" value="Genomic_DNA"/>
</dbReference>
<sequence>MANIKDVAKEAGVSVATVSRVVNKSPKASQASIASVTAAMKKLGYRPNAAARALVSQNSNTIGVVVSDVSDPFFGTLIKAVDQVARESGKHILIGNGYHNEQDERQALELLINNRCEAIILHSKALSDEELIAYAQEVKGLVLINRHIPALDSRCISLDNKHGAYIATKHLIAQGHRHIACIASSHNIEDTHERINGYLLALQESDIALSKNYIESSEPNSDGGVLAMTNLLSKSIPITAVVAYNDHMAAGAIEAMKTNDIDIPSGISIVGFDDDLISRFVHPALTTVRYPISIMAEHAARLALSLSANNEVDCQPNLYTPTLVQRRSVSVL</sequence>
<evidence type="ECO:0000256" key="2">
    <source>
        <dbReference type="ARBA" id="ARBA00023125"/>
    </source>
</evidence>
<feature type="domain" description="HTH lacI-type" evidence="4">
    <location>
        <begin position="2"/>
        <end position="56"/>
    </location>
</feature>
<dbReference type="SUPFAM" id="SSF53822">
    <property type="entry name" value="Periplasmic binding protein-like I"/>
    <property type="match status" value="1"/>
</dbReference>
<evidence type="ECO:0000256" key="1">
    <source>
        <dbReference type="ARBA" id="ARBA00023015"/>
    </source>
</evidence>
<comment type="caution">
    <text evidence="5">The sequence shown here is derived from an EMBL/GenBank/DDBJ whole genome shotgun (WGS) entry which is preliminary data.</text>
</comment>
<keyword evidence="6" id="KW-1185">Reference proteome</keyword>
<dbReference type="InterPro" id="IPR046335">
    <property type="entry name" value="LacI/GalR-like_sensor"/>
</dbReference>
<dbReference type="SUPFAM" id="SSF47413">
    <property type="entry name" value="lambda repressor-like DNA-binding domains"/>
    <property type="match status" value="1"/>
</dbReference>
<dbReference type="GO" id="GO:0000976">
    <property type="term" value="F:transcription cis-regulatory region binding"/>
    <property type="evidence" value="ECO:0007669"/>
    <property type="project" value="TreeGrafter"/>
</dbReference>
<evidence type="ECO:0000259" key="4">
    <source>
        <dbReference type="PROSITE" id="PS50932"/>
    </source>
</evidence>
<dbReference type="Pfam" id="PF00356">
    <property type="entry name" value="LacI"/>
    <property type="match status" value="1"/>
</dbReference>
<dbReference type="InterPro" id="IPR028082">
    <property type="entry name" value="Peripla_BP_I"/>
</dbReference>
<evidence type="ECO:0000256" key="3">
    <source>
        <dbReference type="ARBA" id="ARBA00023163"/>
    </source>
</evidence>
<keyword evidence="3" id="KW-0804">Transcription</keyword>
<dbReference type="PROSITE" id="PS00356">
    <property type="entry name" value="HTH_LACI_1"/>
    <property type="match status" value="1"/>
</dbReference>
<dbReference type="CDD" id="cd01392">
    <property type="entry name" value="HTH_LacI"/>
    <property type="match status" value="1"/>
</dbReference>
<protein>
    <submittedName>
        <fullName evidence="5">Transcriptional regulator</fullName>
    </submittedName>
</protein>
<dbReference type="SMART" id="SM00354">
    <property type="entry name" value="HTH_LACI"/>
    <property type="match status" value="1"/>
</dbReference>
<accession>A0A0C2K086</accession>
<gene>
    <name evidence="5" type="ORF">OJ16_18795</name>
</gene>